<feature type="non-terminal residue" evidence="2">
    <location>
        <position position="1"/>
    </location>
</feature>
<dbReference type="RefSeq" id="XP_033397500.1">
    <property type="nucleotide sequence ID" value="XM_033546226.1"/>
</dbReference>
<protein>
    <submittedName>
        <fullName evidence="2">Uncharacterized protein</fullName>
    </submittedName>
</protein>
<dbReference type="EMBL" id="ML995486">
    <property type="protein sequence ID" value="KAF2141788.1"/>
    <property type="molecule type" value="Genomic_DNA"/>
</dbReference>
<feature type="region of interest" description="Disordered" evidence="1">
    <location>
        <begin position="58"/>
        <end position="140"/>
    </location>
</feature>
<dbReference type="Proteomes" id="UP000799438">
    <property type="component" value="Unassembled WGS sequence"/>
</dbReference>
<feature type="compositionally biased region" description="Basic and acidic residues" evidence="1">
    <location>
        <begin position="109"/>
        <end position="121"/>
    </location>
</feature>
<evidence type="ECO:0000313" key="2">
    <source>
        <dbReference type="EMBL" id="KAF2141788.1"/>
    </source>
</evidence>
<dbReference type="GeneID" id="54303732"/>
<accession>A0A6A6BE41</accession>
<name>A0A6A6BE41_9PEZI</name>
<reference evidence="2" key="1">
    <citation type="journal article" date="2020" name="Stud. Mycol.">
        <title>101 Dothideomycetes genomes: a test case for predicting lifestyles and emergence of pathogens.</title>
        <authorList>
            <person name="Haridas S."/>
            <person name="Albert R."/>
            <person name="Binder M."/>
            <person name="Bloem J."/>
            <person name="Labutti K."/>
            <person name="Salamov A."/>
            <person name="Andreopoulos B."/>
            <person name="Baker S."/>
            <person name="Barry K."/>
            <person name="Bills G."/>
            <person name="Bluhm B."/>
            <person name="Cannon C."/>
            <person name="Castanera R."/>
            <person name="Culley D."/>
            <person name="Daum C."/>
            <person name="Ezra D."/>
            <person name="Gonzalez J."/>
            <person name="Henrissat B."/>
            <person name="Kuo A."/>
            <person name="Liang C."/>
            <person name="Lipzen A."/>
            <person name="Lutzoni F."/>
            <person name="Magnuson J."/>
            <person name="Mondo S."/>
            <person name="Nolan M."/>
            <person name="Ohm R."/>
            <person name="Pangilinan J."/>
            <person name="Park H.-J."/>
            <person name="Ramirez L."/>
            <person name="Alfaro M."/>
            <person name="Sun H."/>
            <person name="Tritt A."/>
            <person name="Yoshinaga Y."/>
            <person name="Zwiers L.-H."/>
            <person name="Turgeon B."/>
            <person name="Goodwin S."/>
            <person name="Spatafora J."/>
            <person name="Crous P."/>
            <person name="Grigoriev I."/>
        </authorList>
    </citation>
    <scope>NUCLEOTIDE SEQUENCE</scope>
    <source>
        <strain evidence="2">CBS 121167</strain>
    </source>
</reference>
<dbReference type="AlphaFoldDB" id="A0A6A6BE41"/>
<evidence type="ECO:0000256" key="1">
    <source>
        <dbReference type="SAM" id="MobiDB-lite"/>
    </source>
</evidence>
<proteinExistence type="predicted"/>
<organism evidence="2 3">
    <name type="scientific">Aplosporella prunicola CBS 121167</name>
    <dbReference type="NCBI Taxonomy" id="1176127"/>
    <lineage>
        <taxon>Eukaryota</taxon>
        <taxon>Fungi</taxon>
        <taxon>Dikarya</taxon>
        <taxon>Ascomycota</taxon>
        <taxon>Pezizomycotina</taxon>
        <taxon>Dothideomycetes</taxon>
        <taxon>Dothideomycetes incertae sedis</taxon>
        <taxon>Botryosphaeriales</taxon>
        <taxon>Aplosporellaceae</taxon>
        <taxon>Aplosporella</taxon>
    </lineage>
</organism>
<keyword evidence="3" id="KW-1185">Reference proteome</keyword>
<gene>
    <name evidence="2" type="ORF">K452DRAFT_358874</name>
</gene>
<sequence>HKNTQDLLQVFNHQITNNKPPTTELLCQQYPTIPRPHHGLHRHHKRRIAPSHITRRCALTPSPAHPQPTPTNTPSSTHAHVHPTHPGDTNRALAHPAPTFPLRKVHPRSHSDAHRDLDHGARLPGRHAAPRAAQGGRTEPERAVQAWRCAGCERGTGGVFERVCRDCRTVGAG</sequence>
<evidence type="ECO:0000313" key="3">
    <source>
        <dbReference type="Proteomes" id="UP000799438"/>
    </source>
</evidence>